<dbReference type="InterPro" id="IPR041492">
    <property type="entry name" value="HAD_2"/>
</dbReference>
<dbReference type="InterPro" id="IPR023198">
    <property type="entry name" value="PGP-like_dom2"/>
</dbReference>
<dbReference type="EMBL" id="BMJM01000001">
    <property type="protein sequence ID" value="GGD99058.1"/>
    <property type="molecule type" value="Genomic_DNA"/>
</dbReference>
<dbReference type="Proteomes" id="UP000635071">
    <property type="component" value="Unassembled WGS sequence"/>
</dbReference>
<sequence>MVKLAVFDCDGTLIDSQVNILRAMRSSFERHGLAAPEDHAVRRIVGLSLVESMMVLVPDAEPALHESLALDYKNAFHRLRADKGLDPEPLYDGVRETLDHLRDSGWLLGVATGKSDRGLALALAHHGLTGHFITLQTADRHPSKPHPGMLLAALAEAGATTDAACIIGDTVFDIAMGGHAGVRAIGVDWGYHEAAELIEAGAVGVAMDGGDLRRLIDG</sequence>
<name>A0A916ZIL1_9SPHN</name>
<dbReference type="InterPro" id="IPR006439">
    <property type="entry name" value="HAD-SF_hydro_IA"/>
</dbReference>
<dbReference type="SFLD" id="SFLDG01129">
    <property type="entry name" value="C1.5:_HAD__Beta-PGM__Phosphata"/>
    <property type="match status" value="1"/>
</dbReference>
<dbReference type="Pfam" id="PF13419">
    <property type="entry name" value="HAD_2"/>
    <property type="match status" value="1"/>
</dbReference>
<dbReference type="SFLD" id="SFLDS00003">
    <property type="entry name" value="Haloacid_Dehalogenase"/>
    <property type="match status" value="1"/>
</dbReference>
<dbReference type="NCBIfam" id="TIGR01549">
    <property type="entry name" value="HAD-SF-IA-v1"/>
    <property type="match status" value="1"/>
</dbReference>
<organism evidence="1 2">
    <name type="scientific">Sandarakinorhabdus glacialis</name>
    <dbReference type="NCBI Taxonomy" id="1614636"/>
    <lineage>
        <taxon>Bacteria</taxon>
        <taxon>Pseudomonadati</taxon>
        <taxon>Pseudomonadota</taxon>
        <taxon>Alphaproteobacteria</taxon>
        <taxon>Sphingomonadales</taxon>
        <taxon>Sphingosinicellaceae</taxon>
        <taxon>Sandarakinorhabdus</taxon>
    </lineage>
</organism>
<reference evidence="1" key="2">
    <citation type="submission" date="2020-09" db="EMBL/GenBank/DDBJ databases">
        <authorList>
            <person name="Sun Q."/>
            <person name="Zhou Y."/>
        </authorList>
    </citation>
    <scope>NUCLEOTIDE SEQUENCE</scope>
    <source>
        <strain evidence="1">CGMCC 1.15519</strain>
    </source>
</reference>
<dbReference type="RefSeq" id="WP_188761015.1">
    <property type="nucleotide sequence ID" value="NZ_BMJM01000001.1"/>
</dbReference>
<accession>A0A916ZIL1</accession>
<dbReference type="PANTHER" id="PTHR43434:SF24">
    <property type="entry name" value="HYDROLASE-RELATED"/>
    <property type="match status" value="1"/>
</dbReference>
<evidence type="ECO:0000313" key="1">
    <source>
        <dbReference type="EMBL" id="GGD99058.1"/>
    </source>
</evidence>
<dbReference type="GO" id="GO:0005829">
    <property type="term" value="C:cytosol"/>
    <property type="evidence" value="ECO:0007669"/>
    <property type="project" value="TreeGrafter"/>
</dbReference>
<dbReference type="GO" id="GO:0008967">
    <property type="term" value="F:phosphoglycolate phosphatase activity"/>
    <property type="evidence" value="ECO:0007669"/>
    <property type="project" value="TreeGrafter"/>
</dbReference>
<reference evidence="1" key="1">
    <citation type="journal article" date="2014" name="Int. J. Syst. Evol. Microbiol.">
        <title>Complete genome sequence of Corynebacterium casei LMG S-19264T (=DSM 44701T), isolated from a smear-ripened cheese.</title>
        <authorList>
            <consortium name="US DOE Joint Genome Institute (JGI-PGF)"/>
            <person name="Walter F."/>
            <person name="Albersmeier A."/>
            <person name="Kalinowski J."/>
            <person name="Ruckert C."/>
        </authorList>
    </citation>
    <scope>NUCLEOTIDE SEQUENCE</scope>
    <source>
        <strain evidence="1">CGMCC 1.15519</strain>
    </source>
</reference>
<protein>
    <submittedName>
        <fullName evidence="1">Haloacid dehalogenase</fullName>
    </submittedName>
</protein>
<comment type="caution">
    <text evidence="1">The sequence shown here is derived from an EMBL/GenBank/DDBJ whole genome shotgun (WGS) entry which is preliminary data.</text>
</comment>
<dbReference type="InterPro" id="IPR023214">
    <property type="entry name" value="HAD_sf"/>
</dbReference>
<dbReference type="AlphaFoldDB" id="A0A916ZIL1"/>
<dbReference type="PANTHER" id="PTHR43434">
    <property type="entry name" value="PHOSPHOGLYCOLATE PHOSPHATASE"/>
    <property type="match status" value="1"/>
</dbReference>
<gene>
    <name evidence="1" type="ORF">GCM10011529_01500</name>
</gene>
<dbReference type="GO" id="GO:0006281">
    <property type="term" value="P:DNA repair"/>
    <property type="evidence" value="ECO:0007669"/>
    <property type="project" value="TreeGrafter"/>
</dbReference>
<evidence type="ECO:0000313" key="2">
    <source>
        <dbReference type="Proteomes" id="UP000635071"/>
    </source>
</evidence>
<dbReference type="Gene3D" id="1.10.150.240">
    <property type="entry name" value="Putative phosphatase, domain 2"/>
    <property type="match status" value="1"/>
</dbReference>
<dbReference type="Gene3D" id="3.40.50.1000">
    <property type="entry name" value="HAD superfamily/HAD-like"/>
    <property type="match status" value="1"/>
</dbReference>
<proteinExistence type="predicted"/>
<dbReference type="InterPro" id="IPR036412">
    <property type="entry name" value="HAD-like_sf"/>
</dbReference>
<dbReference type="InterPro" id="IPR050155">
    <property type="entry name" value="HAD-like_hydrolase_sf"/>
</dbReference>
<dbReference type="SUPFAM" id="SSF56784">
    <property type="entry name" value="HAD-like"/>
    <property type="match status" value="1"/>
</dbReference>
<keyword evidence="2" id="KW-1185">Reference proteome</keyword>